<dbReference type="GeneID" id="96262559"/>
<keyword evidence="3" id="KW-1185">Reference proteome</keyword>
<evidence type="ECO:0000256" key="1">
    <source>
        <dbReference type="SAM" id="Phobius"/>
    </source>
</evidence>
<evidence type="ECO:0000313" key="3">
    <source>
        <dbReference type="Proteomes" id="UP000721954"/>
    </source>
</evidence>
<feature type="transmembrane region" description="Helical" evidence="1">
    <location>
        <begin position="121"/>
        <end position="142"/>
    </location>
</feature>
<keyword evidence="1" id="KW-0812">Transmembrane</keyword>
<keyword evidence="1" id="KW-0472">Membrane</keyword>
<protein>
    <recommendedName>
        <fullName evidence="4">Lipoprotein</fullName>
    </recommendedName>
</protein>
<keyword evidence="1" id="KW-1133">Transmembrane helix</keyword>
<accession>A0ABS3Y4Y4</accession>
<feature type="transmembrane region" description="Helical" evidence="1">
    <location>
        <begin position="47"/>
        <end position="69"/>
    </location>
</feature>
<dbReference type="RefSeq" id="WP_209213799.1">
    <property type="nucleotide sequence ID" value="NZ_JAFFZM010000021.1"/>
</dbReference>
<name>A0ABS3Y4Y4_9ACTN</name>
<proteinExistence type="predicted"/>
<reference evidence="2 3" key="1">
    <citation type="submission" date="2021-02" db="EMBL/GenBank/DDBJ databases">
        <title>Streptomyces spirodelae sp. nov., isolated from duckweed.</title>
        <authorList>
            <person name="Saimee Y."/>
            <person name="Duangmal K."/>
        </authorList>
    </citation>
    <scope>NUCLEOTIDE SEQUENCE [LARGE SCALE GENOMIC DNA]</scope>
    <source>
        <strain evidence="2 3">DSM 42105</strain>
    </source>
</reference>
<organism evidence="2 3">
    <name type="scientific">Streptomyces smyrnaeus</name>
    <dbReference type="NCBI Taxonomy" id="1387713"/>
    <lineage>
        <taxon>Bacteria</taxon>
        <taxon>Bacillati</taxon>
        <taxon>Actinomycetota</taxon>
        <taxon>Actinomycetes</taxon>
        <taxon>Kitasatosporales</taxon>
        <taxon>Streptomycetaceae</taxon>
        <taxon>Streptomyces</taxon>
    </lineage>
</organism>
<dbReference type="EMBL" id="JAFFZM010000021">
    <property type="protein sequence ID" value="MBO8202192.1"/>
    <property type="molecule type" value="Genomic_DNA"/>
</dbReference>
<comment type="caution">
    <text evidence="2">The sequence shown here is derived from an EMBL/GenBank/DDBJ whole genome shotgun (WGS) entry which is preliminary data.</text>
</comment>
<dbReference type="Proteomes" id="UP000721954">
    <property type="component" value="Unassembled WGS sequence"/>
</dbReference>
<evidence type="ECO:0000313" key="2">
    <source>
        <dbReference type="EMBL" id="MBO8202192.1"/>
    </source>
</evidence>
<feature type="transmembrane region" description="Helical" evidence="1">
    <location>
        <begin position="81"/>
        <end position="101"/>
    </location>
</feature>
<sequence>MEAGPARGAGRLRRTVGSPLQIALLLASFVLTAYAGVRLLADDWLGVAVWFVGAALLHDLVLLPLYSVADRVPRLAGRYVNHLRIPALFSLLLLLVWFPLITGPADRYAKVTGRPEGNNGYAMHWLWLTVALFAVSGIWLAARTAFERRHRRRVVQGRRRATKDRPPHSH</sequence>
<evidence type="ECO:0008006" key="4">
    <source>
        <dbReference type="Google" id="ProtNLM"/>
    </source>
</evidence>
<feature type="transmembrane region" description="Helical" evidence="1">
    <location>
        <begin position="20"/>
        <end position="41"/>
    </location>
</feature>
<gene>
    <name evidence="2" type="ORF">JW613_28450</name>
</gene>